<proteinExistence type="predicted"/>
<reference evidence="1 2" key="1">
    <citation type="submission" date="2022-05" db="EMBL/GenBank/DDBJ databases">
        <authorList>
            <consortium name="Genoscope - CEA"/>
            <person name="William W."/>
        </authorList>
    </citation>
    <scope>NUCLEOTIDE SEQUENCE [LARGE SCALE GENOMIC DNA]</scope>
</reference>
<sequence>MPRKYNKTEDPGAPGIIDDTYLRLSGLSNNANSKYPLALLKMMKRYAEDRIWANDIEEGKSVLKFLITLMEGRKGIKAMKKDSKRKLGFLGKEGFDRFGNNKLFAPLMKWERLKENAEIIEKYAKEYQDAFNSVTGSIRQKEEITDILKKLIPKATRIQVSNQIKRQKAARAVDESQKRLYVDIIAQVELRLVGTMETIKALLVDLQAQKNMQHLFAMLQGLIGFVSAVGGKDPMGVLSSSFSLIENEALRCNRGTLQQNKAKIKKWLKFGKAYEALEDSSDLNFDKMDIRSVPDMMKADLEINKEGLLADLVCLLDVDLSPHVTATFKSEIEKFFIDGGTRIDLIAQVMELDNNIGTYNYDIANLKETQKQIQAVNKAKDTPIADSIRQEFLDNLLNIYEELETSFSRQLYLFYKGFEFRSLWNMDENMARFQRRAATLAKGTGYLRGVNSLTRALLEITNIEMAARSCFTSKKPKIGIYKWSFDKTKDPTMFKELYESYTTFTLDMDQACRDCYNVRLLKMYVELYGKAQDQSVPDKVRLKLKPLSRSYFRIGDQIKDFHQPIASWKYLHFDRFKITNKDKCRQEKEYGRDGGFYCMAKHDTRLTEMCCHPLISAPCDDALTGEEECRSVFGTYNISIPIDQTLDCRRQITYKNCKSLKRELFTHMNVWTTFMYWPETYPQTPEDCGIQKRNVTVKADVEELDSPLVLKRDADIN</sequence>
<accession>A0AAU9XCI0</accession>
<organism evidence="1 2">
    <name type="scientific">Pocillopora meandrina</name>
    <dbReference type="NCBI Taxonomy" id="46732"/>
    <lineage>
        <taxon>Eukaryota</taxon>
        <taxon>Metazoa</taxon>
        <taxon>Cnidaria</taxon>
        <taxon>Anthozoa</taxon>
        <taxon>Hexacorallia</taxon>
        <taxon>Scleractinia</taxon>
        <taxon>Astrocoeniina</taxon>
        <taxon>Pocilloporidae</taxon>
        <taxon>Pocillopora</taxon>
    </lineage>
</organism>
<gene>
    <name evidence="1" type="ORF">PMEA_00020920</name>
</gene>
<evidence type="ECO:0000313" key="2">
    <source>
        <dbReference type="Proteomes" id="UP001159428"/>
    </source>
</evidence>
<dbReference type="AlphaFoldDB" id="A0AAU9XCI0"/>
<keyword evidence="2" id="KW-1185">Reference proteome</keyword>
<protein>
    <submittedName>
        <fullName evidence="1">Uncharacterized protein</fullName>
    </submittedName>
</protein>
<comment type="caution">
    <text evidence="1">The sequence shown here is derived from an EMBL/GenBank/DDBJ whole genome shotgun (WGS) entry which is preliminary data.</text>
</comment>
<dbReference type="Proteomes" id="UP001159428">
    <property type="component" value="Unassembled WGS sequence"/>
</dbReference>
<evidence type="ECO:0000313" key="1">
    <source>
        <dbReference type="EMBL" id="CAH3144045.1"/>
    </source>
</evidence>
<dbReference type="EMBL" id="CALNXJ010000038">
    <property type="protein sequence ID" value="CAH3144045.1"/>
    <property type="molecule type" value="Genomic_DNA"/>
</dbReference>
<name>A0AAU9XCI0_9CNID</name>